<dbReference type="InterPro" id="IPR011010">
    <property type="entry name" value="DNA_brk_join_enz"/>
</dbReference>
<dbReference type="AlphaFoldDB" id="A0A371X8S4"/>
<dbReference type="Proteomes" id="UP000262379">
    <property type="component" value="Unassembled WGS sequence"/>
</dbReference>
<dbReference type="InterPro" id="IPR050090">
    <property type="entry name" value="Tyrosine_recombinase_XerCD"/>
</dbReference>
<evidence type="ECO:0000313" key="8">
    <source>
        <dbReference type="Proteomes" id="UP000262379"/>
    </source>
</evidence>
<gene>
    <name evidence="7" type="ORF">DY251_17785</name>
</gene>
<feature type="region of interest" description="Disordered" evidence="5">
    <location>
        <begin position="560"/>
        <end position="584"/>
    </location>
</feature>
<evidence type="ECO:0000256" key="5">
    <source>
        <dbReference type="SAM" id="MobiDB-lite"/>
    </source>
</evidence>
<sequence>MITIVRNKRLKPTKEISTLGDLHAFIGNCELPNTRRAEIRSAIKRADDLVGHGALDLAANPAKLLTALERYSPAMAGMSVGGFANLKSRLRAAFKLASPHLISTRTVRLKGEWLKLNEQLAEREQRDLSRFLRFAFAAGWKPGEIGDDHVERFAVHLRDEAMIVACDEVVRETIRAWNRMVSQIPQTSLQSLTPRAPKRTSYWIDPATLPESMQADIKAFLAYLSEPSIFASRSRQRLKPATVAQYRHGIVMLISSLVETGEDVASMTSLREVVTAEKVEKALFYLHKRFNQRITTGMILMAARVRKIAAWADLPEAEFAELDKLVELLEEAAPREKGLTAKNKALLDRLDDSRFRDLVYLLPHTLMVKARKHRHPGWGACFARAALAIELLLTCSMRRANLISLELERNIRKIGSGRDAHWIIEFEKDDVKNEEPLRYSLPPETAELLEEYLQHWRPVLCSEATSWLFPLPDGSRMGERSLSEDIKRKSEKELGEPVTPHQFRHISAELYLREHPDKLSVISSHLGHRDPNTTRTYYARKKQREASRLYQERLGLDRSRAAERVGQRSRRKTGAHRLRKGDML</sequence>
<evidence type="ECO:0000256" key="1">
    <source>
        <dbReference type="ARBA" id="ARBA00008857"/>
    </source>
</evidence>
<reference evidence="8" key="1">
    <citation type="submission" date="2018-08" db="EMBL/GenBank/DDBJ databases">
        <authorList>
            <person name="Im W.T."/>
        </authorList>
    </citation>
    <scope>NUCLEOTIDE SEQUENCE [LARGE SCALE GENOMIC DNA]</scope>
    <source>
        <strain evidence="8">LA-28</strain>
    </source>
</reference>
<evidence type="ECO:0000256" key="3">
    <source>
        <dbReference type="ARBA" id="ARBA00023125"/>
    </source>
</evidence>
<dbReference type="Gene3D" id="1.10.443.10">
    <property type="entry name" value="Intergrase catalytic core"/>
    <property type="match status" value="1"/>
</dbReference>
<feature type="domain" description="Tyr recombinase" evidence="6">
    <location>
        <begin position="342"/>
        <end position="551"/>
    </location>
</feature>
<dbReference type="GO" id="GO:0003677">
    <property type="term" value="F:DNA binding"/>
    <property type="evidence" value="ECO:0007669"/>
    <property type="project" value="UniProtKB-KW"/>
</dbReference>
<dbReference type="Pfam" id="PF00589">
    <property type="entry name" value="Phage_integrase"/>
    <property type="match status" value="1"/>
</dbReference>
<organism evidence="7 8">
    <name type="scientific">Mesorhizobium denitrificans</name>
    <dbReference type="NCBI Taxonomy" id="2294114"/>
    <lineage>
        <taxon>Bacteria</taxon>
        <taxon>Pseudomonadati</taxon>
        <taxon>Pseudomonadota</taxon>
        <taxon>Alphaproteobacteria</taxon>
        <taxon>Hyphomicrobiales</taxon>
        <taxon>Phyllobacteriaceae</taxon>
        <taxon>Mesorhizobium</taxon>
    </lineage>
</organism>
<evidence type="ECO:0000256" key="4">
    <source>
        <dbReference type="ARBA" id="ARBA00023172"/>
    </source>
</evidence>
<evidence type="ECO:0000256" key="2">
    <source>
        <dbReference type="ARBA" id="ARBA00022908"/>
    </source>
</evidence>
<comment type="similarity">
    <text evidence="1">Belongs to the 'phage' integrase family.</text>
</comment>
<protein>
    <submittedName>
        <fullName evidence="7">Site-specific integrase</fullName>
    </submittedName>
</protein>
<keyword evidence="8" id="KW-1185">Reference proteome</keyword>
<keyword evidence="3" id="KW-0238">DNA-binding</keyword>
<dbReference type="InterPro" id="IPR013762">
    <property type="entry name" value="Integrase-like_cat_sf"/>
</dbReference>
<dbReference type="CDD" id="cd00397">
    <property type="entry name" value="DNA_BRE_C"/>
    <property type="match status" value="1"/>
</dbReference>
<dbReference type="InterPro" id="IPR002104">
    <property type="entry name" value="Integrase_catalytic"/>
</dbReference>
<dbReference type="EMBL" id="QURN01000015">
    <property type="protein sequence ID" value="RFC65626.1"/>
    <property type="molecule type" value="Genomic_DNA"/>
</dbReference>
<keyword evidence="2" id="KW-0229">DNA integration</keyword>
<dbReference type="GO" id="GO:0015074">
    <property type="term" value="P:DNA integration"/>
    <property type="evidence" value="ECO:0007669"/>
    <property type="project" value="UniProtKB-KW"/>
</dbReference>
<dbReference type="PROSITE" id="PS51898">
    <property type="entry name" value="TYR_RECOMBINASE"/>
    <property type="match status" value="1"/>
</dbReference>
<proteinExistence type="inferred from homology"/>
<dbReference type="PANTHER" id="PTHR30349">
    <property type="entry name" value="PHAGE INTEGRASE-RELATED"/>
    <property type="match status" value="1"/>
</dbReference>
<dbReference type="RefSeq" id="WP_116625237.1">
    <property type="nucleotide sequence ID" value="NZ_QURN01000015.1"/>
</dbReference>
<evidence type="ECO:0000313" key="7">
    <source>
        <dbReference type="EMBL" id="RFC65626.1"/>
    </source>
</evidence>
<dbReference type="SUPFAM" id="SSF56349">
    <property type="entry name" value="DNA breaking-rejoining enzymes"/>
    <property type="match status" value="1"/>
</dbReference>
<name>A0A371X8S4_9HYPH</name>
<comment type="caution">
    <text evidence="7">The sequence shown here is derived from an EMBL/GenBank/DDBJ whole genome shotgun (WGS) entry which is preliminary data.</text>
</comment>
<dbReference type="GO" id="GO:0006310">
    <property type="term" value="P:DNA recombination"/>
    <property type="evidence" value="ECO:0007669"/>
    <property type="project" value="UniProtKB-KW"/>
</dbReference>
<dbReference type="PANTHER" id="PTHR30349:SF41">
    <property type="entry name" value="INTEGRASE_RECOMBINASE PROTEIN MJ0367-RELATED"/>
    <property type="match status" value="1"/>
</dbReference>
<accession>A0A371X8S4</accession>
<feature type="compositionally biased region" description="Basic residues" evidence="5">
    <location>
        <begin position="567"/>
        <end position="584"/>
    </location>
</feature>
<keyword evidence="4" id="KW-0233">DNA recombination</keyword>
<evidence type="ECO:0000259" key="6">
    <source>
        <dbReference type="PROSITE" id="PS51898"/>
    </source>
</evidence>